<dbReference type="SUPFAM" id="SSF52540">
    <property type="entry name" value="P-loop containing nucleoside triphosphate hydrolases"/>
    <property type="match status" value="1"/>
</dbReference>
<reference evidence="6 7" key="1">
    <citation type="submission" date="2014-11" db="EMBL/GenBank/DDBJ databases">
        <title>Draft Genome Sequences of Nine Bacillus subtilis Strains that Form Spores with High Heat-Resistance.</title>
        <authorList>
            <person name="Krawcyk A.O."/>
            <person name="Berendsen E.M."/>
            <person name="de Jong A."/>
            <person name="Holsappel S."/>
            <person name="Eijlander R.T."/>
            <person name="Wells-Bennik M."/>
            <person name="Kuipers O.P."/>
        </authorList>
    </citation>
    <scope>NUCLEOTIDE SEQUENCE [LARGE SCALE GENOMIC DNA]</scope>
    <source>
        <strain evidence="6 7">B4067</strain>
    </source>
</reference>
<dbReference type="Proteomes" id="UP000031970">
    <property type="component" value="Unassembled WGS sequence"/>
</dbReference>
<dbReference type="PANTHER" id="PTHR42711:SF5">
    <property type="entry name" value="ABC TRANSPORTER ATP-BINDING PROTEIN NATA"/>
    <property type="match status" value="1"/>
</dbReference>
<organism evidence="6 7">
    <name type="scientific">Bacillus subtilis subsp. subtilis</name>
    <dbReference type="NCBI Taxonomy" id="135461"/>
    <lineage>
        <taxon>Bacteria</taxon>
        <taxon>Bacillati</taxon>
        <taxon>Bacillota</taxon>
        <taxon>Bacilli</taxon>
        <taxon>Bacillales</taxon>
        <taxon>Bacillaceae</taxon>
        <taxon>Bacillus</taxon>
    </lineage>
</organism>
<dbReference type="InterPro" id="IPR050763">
    <property type="entry name" value="ABC_transporter_ATP-binding"/>
</dbReference>
<evidence type="ECO:0000256" key="4">
    <source>
        <dbReference type="ARBA" id="ARBA00022840"/>
    </source>
</evidence>
<keyword evidence="4" id="KW-0067">ATP-binding</keyword>
<dbReference type="Gene3D" id="3.40.50.300">
    <property type="entry name" value="P-loop containing nucleotide triphosphate hydrolases"/>
    <property type="match status" value="1"/>
</dbReference>
<dbReference type="InterPro" id="IPR003439">
    <property type="entry name" value="ABC_transporter-like_ATP-bd"/>
</dbReference>
<sequence length="96" mass="10799">MITLTDCSRRFQDKKKVVKAVRDVSLTIEKGEVVGILGENGAGKTTMLRMIASLLEPSQGVITVDGFDTVKQPAEVKKKNRCLIRRRNRALRQDDR</sequence>
<dbReference type="AlphaFoldDB" id="A0ABD3ZYQ0"/>
<evidence type="ECO:0000256" key="1">
    <source>
        <dbReference type="ARBA" id="ARBA00005417"/>
    </source>
</evidence>
<evidence type="ECO:0000256" key="3">
    <source>
        <dbReference type="ARBA" id="ARBA00022741"/>
    </source>
</evidence>
<name>A0ABD3ZYQ0_BACIU</name>
<gene>
    <name evidence="6" type="ORF">B4067_0271</name>
</gene>
<dbReference type="GO" id="GO:0005524">
    <property type="term" value="F:ATP binding"/>
    <property type="evidence" value="ECO:0007669"/>
    <property type="project" value="UniProtKB-KW"/>
</dbReference>
<dbReference type="EMBL" id="JSXS01000014">
    <property type="protein sequence ID" value="KIL33378.1"/>
    <property type="molecule type" value="Genomic_DNA"/>
</dbReference>
<comment type="similarity">
    <text evidence="1">Belongs to the ABC transporter superfamily.</text>
</comment>
<dbReference type="InterPro" id="IPR027417">
    <property type="entry name" value="P-loop_NTPase"/>
</dbReference>
<proteinExistence type="inferred from homology"/>
<keyword evidence="2" id="KW-0813">Transport</keyword>
<evidence type="ECO:0000313" key="6">
    <source>
        <dbReference type="EMBL" id="KIL33378.1"/>
    </source>
</evidence>
<evidence type="ECO:0000259" key="5">
    <source>
        <dbReference type="Pfam" id="PF00005"/>
    </source>
</evidence>
<dbReference type="PANTHER" id="PTHR42711">
    <property type="entry name" value="ABC TRANSPORTER ATP-BINDING PROTEIN"/>
    <property type="match status" value="1"/>
</dbReference>
<keyword evidence="3" id="KW-0547">Nucleotide-binding</keyword>
<accession>A0ABD3ZYQ0</accession>
<protein>
    <recommendedName>
        <fullName evidence="5">ABC transporter domain-containing protein</fullName>
    </recommendedName>
</protein>
<evidence type="ECO:0000256" key="2">
    <source>
        <dbReference type="ARBA" id="ARBA00022448"/>
    </source>
</evidence>
<evidence type="ECO:0000313" key="7">
    <source>
        <dbReference type="Proteomes" id="UP000031970"/>
    </source>
</evidence>
<comment type="caution">
    <text evidence="6">The sequence shown here is derived from an EMBL/GenBank/DDBJ whole genome shotgun (WGS) entry which is preliminary data.</text>
</comment>
<feature type="domain" description="ABC transporter" evidence="5">
    <location>
        <begin position="22"/>
        <end position="93"/>
    </location>
</feature>
<dbReference type="Pfam" id="PF00005">
    <property type="entry name" value="ABC_tran"/>
    <property type="match status" value="1"/>
</dbReference>